<keyword evidence="4 15" id="KW-0001">2Fe-2S</keyword>
<proteinExistence type="inferred from homology"/>
<evidence type="ECO:0000256" key="5">
    <source>
        <dbReference type="ARBA" id="ARBA00022723"/>
    </source>
</evidence>
<comment type="cofactor">
    <cofactor evidence="15">
        <name>[2Fe-2S] cluster</name>
        <dbReference type="ChEBI" id="CHEBI:190135"/>
    </cofactor>
    <text evidence="15">Binds 1 [2Fe-2S] cluster per subunit. This cluster acts as a Lewis acid cofactor.</text>
</comment>
<dbReference type="InterPro" id="IPR020558">
    <property type="entry name" value="DiOHA_6PGluconate_deHydtase_CS"/>
</dbReference>
<comment type="catalytic activity">
    <reaction evidence="11">
        <text>(2R)-2,3-dihydroxy-3-methylbutanoate = 3-methyl-2-oxobutanoate + H2O</text>
        <dbReference type="Rhea" id="RHEA:24809"/>
        <dbReference type="ChEBI" id="CHEBI:11851"/>
        <dbReference type="ChEBI" id="CHEBI:15377"/>
        <dbReference type="ChEBI" id="CHEBI:49072"/>
        <dbReference type="EC" id="4.2.1.9"/>
    </reaction>
    <physiologicalReaction direction="left-to-right" evidence="11">
        <dbReference type="Rhea" id="RHEA:24810"/>
    </physiologicalReaction>
</comment>
<keyword evidence="5 15" id="KW-0479">Metal-binding</keyword>
<evidence type="ECO:0000259" key="16">
    <source>
        <dbReference type="Pfam" id="PF00920"/>
    </source>
</evidence>
<evidence type="ECO:0000256" key="9">
    <source>
        <dbReference type="ARBA" id="ARBA00023239"/>
    </source>
</evidence>
<gene>
    <name evidence="15 18" type="primary">ilvD</name>
    <name evidence="18" type="ORF">AB8U03_05480</name>
</gene>
<dbReference type="EMBL" id="JBGEWD010000003">
    <property type="protein sequence ID" value="MEY7999661.1"/>
    <property type="molecule type" value="Genomic_DNA"/>
</dbReference>
<dbReference type="Proteomes" id="UP001564657">
    <property type="component" value="Unassembled WGS sequence"/>
</dbReference>
<accession>A0ABV4BLI6</accession>
<evidence type="ECO:0000256" key="12">
    <source>
        <dbReference type="ARBA" id="ARBA00029436"/>
    </source>
</evidence>
<dbReference type="NCBIfam" id="NF002068">
    <property type="entry name" value="PRK00911.1"/>
    <property type="match status" value="1"/>
</dbReference>
<protein>
    <recommendedName>
        <fullName evidence="14 15">Dihydroxy-acid dehydratase</fullName>
        <shortName evidence="15">DAD</shortName>
        <ecNumber evidence="14 15">4.2.1.9</ecNumber>
    </recommendedName>
</protein>
<dbReference type="NCBIfam" id="TIGR00110">
    <property type="entry name" value="ilvD"/>
    <property type="match status" value="1"/>
</dbReference>
<evidence type="ECO:0000256" key="14">
    <source>
        <dbReference type="ARBA" id="ARBA00029490"/>
    </source>
</evidence>
<evidence type="ECO:0000256" key="3">
    <source>
        <dbReference type="ARBA" id="ARBA00022605"/>
    </source>
</evidence>
<feature type="binding site" evidence="15">
    <location>
        <position position="83"/>
    </location>
    <ligand>
        <name>Mg(2+)</name>
        <dbReference type="ChEBI" id="CHEBI:18420"/>
    </ligand>
</feature>
<dbReference type="InterPro" id="IPR042096">
    <property type="entry name" value="Dihydro-acid_dehy_C"/>
</dbReference>
<evidence type="ECO:0000313" key="18">
    <source>
        <dbReference type="EMBL" id="MEY7999661.1"/>
    </source>
</evidence>
<feature type="active site" description="Proton acceptor" evidence="15">
    <location>
        <position position="472"/>
    </location>
</feature>
<dbReference type="InterPro" id="IPR056740">
    <property type="entry name" value="ILV_EDD_C"/>
</dbReference>
<comment type="pathway">
    <text evidence="13 15">Amino-acid biosynthesis; L-isoleucine biosynthesis; L-isoleucine from 2-oxobutanoate: step 3/4.</text>
</comment>
<dbReference type="InterPro" id="IPR004404">
    <property type="entry name" value="DihydroxyA_deHydtase"/>
</dbReference>
<dbReference type="SUPFAM" id="SSF52016">
    <property type="entry name" value="LeuD/IlvD-like"/>
    <property type="match status" value="1"/>
</dbReference>
<organism evidence="18 19">
    <name type="scientific">Clostridium moutaii</name>
    <dbReference type="NCBI Taxonomy" id="3240932"/>
    <lineage>
        <taxon>Bacteria</taxon>
        <taxon>Bacillati</taxon>
        <taxon>Bacillota</taxon>
        <taxon>Clostridia</taxon>
        <taxon>Eubacteriales</taxon>
        <taxon>Clostridiaceae</taxon>
        <taxon>Clostridium</taxon>
    </lineage>
</organism>
<dbReference type="Pfam" id="PF00920">
    <property type="entry name" value="ILVD_EDD_N"/>
    <property type="match status" value="1"/>
</dbReference>
<dbReference type="RefSeq" id="WP_369703541.1">
    <property type="nucleotide sequence ID" value="NZ_JBGEWD010000003.1"/>
</dbReference>
<evidence type="ECO:0000256" key="6">
    <source>
        <dbReference type="ARBA" id="ARBA00022842"/>
    </source>
</evidence>
<dbReference type="Gene3D" id="3.50.30.80">
    <property type="entry name" value="IlvD/EDD C-terminal domain-like"/>
    <property type="match status" value="1"/>
</dbReference>
<dbReference type="HAMAP" id="MF_00012">
    <property type="entry name" value="IlvD"/>
    <property type="match status" value="1"/>
</dbReference>
<comment type="subunit">
    <text evidence="15">Homodimer.</text>
</comment>
<feature type="domain" description="Dihydroxy-acid/6-phosphogluconate dehydratase N-terminal" evidence="16">
    <location>
        <begin position="36"/>
        <end position="351"/>
    </location>
</feature>
<dbReference type="PANTHER" id="PTHR43661">
    <property type="entry name" value="D-XYLONATE DEHYDRATASE"/>
    <property type="match status" value="1"/>
</dbReference>
<dbReference type="GO" id="GO:0004160">
    <property type="term" value="F:dihydroxy-acid dehydratase activity"/>
    <property type="evidence" value="ECO:0007669"/>
    <property type="project" value="UniProtKB-EC"/>
</dbReference>
<keyword evidence="10 15" id="KW-0100">Branched-chain amino acid biosynthesis</keyword>
<comment type="caution">
    <text evidence="15">Lacks conserved residue(s) required for the propagation of feature annotation.</text>
</comment>
<dbReference type="Pfam" id="PF24877">
    <property type="entry name" value="ILV_EDD_C"/>
    <property type="match status" value="1"/>
</dbReference>
<dbReference type="InterPro" id="IPR000581">
    <property type="entry name" value="ILV_EDD_N"/>
</dbReference>
<evidence type="ECO:0000313" key="19">
    <source>
        <dbReference type="Proteomes" id="UP001564657"/>
    </source>
</evidence>
<evidence type="ECO:0000256" key="15">
    <source>
        <dbReference type="HAMAP-Rule" id="MF_00012"/>
    </source>
</evidence>
<feature type="modified residue" description="N6-carboxylysine" evidence="15">
    <location>
        <position position="126"/>
    </location>
</feature>
<evidence type="ECO:0000259" key="17">
    <source>
        <dbReference type="Pfam" id="PF24877"/>
    </source>
</evidence>
<dbReference type="EC" id="4.2.1.9" evidence="14 15"/>
<evidence type="ECO:0000256" key="7">
    <source>
        <dbReference type="ARBA" id="ARBA00023004"/>
    </source>
</evidence>
<evidence type="ECO:0000256" key="11">
    <source>
        <dbReference type="ARBA" id="ARBA00029304"/>
    </source>
</evidence>
<dbReference type="PROSITE" id="PS00886">
    <property type="entry name" value="ILVD_EDD_1"/>
    <property type="match status" value="1"/>
</dbReference>
<dbReference type="PANTHER" id="PTHR43661:SF3">
    <property type="entry name" value="D-XYLONATE DEHYDRATASE YAGF-RELATED"/>
    <property type="match status" value="1"/>
</dbReference>
<comment type="similarity">
    <text evidence="2 15">Belongs to the IlvD/Edd family.</text>
</comment>
<keyword evidence="9 15" id="KW-0456">Lyase</keyword>
<keyword evidence="8 15" id="KW-0411">Iron-sulfur</keyword>
<name>A0ABV4BLI6_9CLOT</name>
<keyword evidence="6 15" id="KW-0460">Magnesium</keyword>
<evidence type="ECO:0000256" key="2">
    <source>
        <dbReference type="ARBA" id="ARBA00006486"/>
    </source>
</evidence>
<evidence type="ECO:0000256" key="8">
    <source>
        <dbReference type="ARBA" id="ARBA00023014"/>
    </source>
</evidence>
<comment type="function">
    <text evidence="15">Functions in the biosynthesis of branched-chain amino acids. Catalyzes the dehydration of (2R,3R)-2,3-dihydroxy-3-methylpentanoate (2,3-dihydroxy-3-methylvalerate) into 2-oxo-3-methylpentanoate (2-oxo-3-methylvalerate) and of (2R)-2,3-dihydroxy-3-methylbutanoate (2,3-dihydroxyisovalerate) into 2-oxo-3-methylbutanoate (2-oxoisovalerate), the penultimate precursor to L-isoleucine and L-valine, respectively.</text>
</comment>
<feature type="binding site" description="via carbamate group" evidence="15">
    <location>
        <position position="126"/>
    </location>
    <ligand>
        <name>Mg(2+)</name>
        <dbReference type="ChEBI" id="CHEBI:18420"/>
    </ligand>
</feature>
<feature type="binding site" evidence="15">
    <location>
        <position position="446"/>
    </location>
    <ligand>
        <name>Mg(2+)</name>
        <dbReference type="ChEBI" id="CHEBI:18420"/>
    </ligand>
</feature>
<reference evidence="18 19" key="1">
    <citation type="submission" date="2024-08" db="EMBL/GenBank/DDBJ databases">
        <title>Clostridium lapicellarii sp. nov., and Clostridium renhuaiense sp. nov., two species isolated from the mud in a fermentation cellar used for producing sauce-flavour Chinese liquors.</title>
        <authorList>
            <person name="Yang F."/>
            <person name="Wang H."/>
            <person name="Chen L.Q."/>
            <person name="Zhou N."/>
            <person name="Lu J.J."/>
            <person name="Pu X.X."/>
            <person name="Wan B."/>
            <person name="Wang L."/>
            <person name="Liu S.J."/>
        </authorList>
    </citation>
    <scope>NUCLEOTIDE SEQUENCE [LARGE SCALE GENOMIC DNA]</scope>
    <source>
        <strain evidence="18 19">MT-5</strain>
    </source>
</reference>
<comment type="catalytic activity">
    <reaction evidence="15">
        <text>(2R,3R)-2,3-dihydroxy-3-methylpentanoate = (S)-3-methyl-2-oxopentanoate + H2O</text>
        <dbReference type="Rhea" id="RHEA:27694"/>
        <dbReference type="ChEBI" id="CHEBI:15377"/>
        <dbReference type="ChEBI" id="CHEBI:35146"/>
        <dbReference type="ChEBI" id="CHEBI:49258"/>
        <dbReference type="EC" id="4.2.1.9"/>
    </reaction>
</comment>
<evidence type="ECO:0000256" key="10">
    <source>
        <dbReference type="ARBA" id="ARBA00023304"/>
    </source>
</evidence>
<keyword evidence="3 15" id="KW-0028">Amino-acid biosynthesis</keyword>
<comment type="caution">
    <text evidence="18">The sequence shown here is derived from an EMBL/GenBank/DDBJ whole genome shotgun (WGS) entry which is preliminary data.</text>
</comment>
<keyword evidence="7 15" id="KW-0408">Iron</keyword>
<evidence type="ECO:0000256" key="4">
    <source>
        <dbReference type="ARBA" id="ARBA00022714"/>
    </source>
</evidence>
<sequence length="560" mass="60138">MTLKPYRSNVVVDGLEHTGNRAHLKCVGLIEDELERPFIGVVNTYNEMHPGHKHLREIAQAVKDGVRREGGIPFEFNTISICDGVTQGHIGMCSVLPSRDLIADSVEVVAEAQQLDGLVLIASCDKIVPAMLMAAGRINIPTVVVTGGPMLPGKFQGRDISIHEVREAAAQVKLGKMTEKELKKMEECVCPTVGSCSMMGTANTMSCLAEVLGLTVPGCSTTHAVYSRKLREAKMSGILVMDLVKKDIKPRDIVNQDVMNNAVVVDMAIGGSTNSTLHLPAIAGEFGLKIEADDFEEISKKTPHLVNVKPSGKYSLIDFDLAGGIPAVMKELGEKHLNLDAQTIIGKSWREILPDYDIHDTNVITTLLSPLHHQGSLAILKGNLAPDGAVVKQSAVVSNMKTHTGPAKVFNSQEAAITAMLDNKIIKGDVIVIRYEGPKGGPGMREMLAATTILIGLGLGDSTAIVTDGRFSGGTRGPCIGHISPEAAAGGPIAFVKDGDMITIDIPNRSITIDVSTEELKLRKENWKPIPVKTNSKYLRRYSNLVGSVWKGAVLEDSLD</sequence>
<dbReference type="InterPro" id="IPR037237">
    <property type="entry name" value="IlvD/EDD_N"/>
</dbReference>
<dbReference type="PROSITE" id="PS00887">
    <property type="entry name" value="ILVD_EDD_2"/>
    <property type="match status" value="1"/>
</dbReference>
<evidence type="ECO:0000256" key="13">
    <source>
        <dbReference type="ARBA" id="ARBA00029437"/>
    </source>
</evidence>
<feature type="binding site" evidence="15">
    <location>
        <position position="125"/>
    </location>
    <ligand>
        <name>Mg(2+)</name>
        <dbReference type="ChEBI" id="CHEBI:18420"/>
    </ligand>
</feature>
<comment type="cofactor">
    <cofactor evidence="1 15">
        <name>Mg(2+)</name>
        <dbReference type="ChEBI" id="CHEBI:18420"/>
    </cofactor>
</comment>
<comment type="pathway">
    <text evidence="12 15">Amino-acid biosynthesis; L-valine biosynthesis; L-valine from pyruvate: step 3/4.</text>
</comment>
<dbReference type="SUPFAM" id="SSF143975">
    <property type="entry name" value="IlvD/EDD N-terminal domain-like"/>
    <property type="match status" value="1"/>
</dbReference>
<evidence type="ECO:0000256" key="1">
    <source>
        <dbReference type="ARBA" id="ARBA00001946"/>
    </source>
</evidence>
<keyword evidence="19" id="KW-1185">Reference proteome</keyword>
<feature type="domain" description="Dihydroxy-acid/6-phosphogluconate dehydratase C-terminal" evidence="17">
    <location>
        <begin position="362"/>
        <end position="553"/>
    </location>
</feature>